<organism evidence="7 8">
    <name type="scientific">Winmispira thermophila (strain ATCC 49972 / DSM 6192 / RI 19.B1)</name>
    <name type="common">Spirochaeta thermophila</name>
    <dbReference type="NCBI Taxonomy" id="665571"/>
    <lineage>
        <taxon>Bacteria</taxon>
        <taxon>Pseudomonadati</taxon>
        <taxon>Spirochaetota</taxon>
        <taxon>Spirochaetia</taxon>
        <taxon>Winmispirales</taxon>
        <taxon>Winmispiraceae</taxon>
        <taxon>Winmispira</taxon>
    </lineage>
</organism>
<evidence type="ECO:0000313" key="8">
    <source>
        <dbReference type="Proteomes" id="UP000001296"/>
    </source>
</evidence>
<dbReference type="HOGENOM" id="CLU_000445_114_72_12"/>
<evidence type="ECO:0000256" key="3">
    <source>
        <dbReference type="ARBA" id="ARBA00022553"/>
    </source>
</evidence>
<dbReference type="SMART" id="SM00448">
    <property type="entry name" value="REC"/>
    <property type="match status" value="1"/>
</dbReference>
<dbReference type="GO" id="GO:0000155">
    <property type="term" value="F:phosphorelay sensor kinase activity"/>
    <property type="evidence" value="ECO:0007669"/>
    <property type="project" value="InterPro"/>
</dbReference>
<feature type="domain" description="Histidine kinase" evidence="5">
    <location>
        <begin position="147"/>
        <end position="358"/>
    </location>
</feature>
<proteinExistence type="predicted"/>
<dbReference type="Gene3D" id="3.30.565.10">
    <property type="entry name" value="Histidine kinase-like ATPase, C-terminal domain"/>
    <property type="match status" value="1"/>
</dbReference>
<keyword evidence="3 4" id="KW-0597">Phosphoprotein</keyword>
<dbReference type="InterPro" id="IPR005467">
    <property type="entry name" value="His_kinase_dom"/>
</dbReference>
<dbReference type="Gene3D" id="1.10.287.130">
    <property type="match status" value="1"/>
</dbReference>
<dbReference type="PROSITE" id="PS50110">
    <property type="entry name" value="RESPONSE_REGULATORY"/>
    <property type="match status" value="1"/>
</dbReference>
<gene>
    <name evidence="7" type="ordered locus">STHERM_c01030</name>
</gene>
<dbReference type="EMBL" id="CP001698">
    <property type="protein sequence ID" value="ADN01079.1"/>
    <property type="molecule type" value="Genomic_DNA"/>
</dbReference>
<dbReference type="InterPro" id="IPR004358">
    <property type="entry name" value="Sig_transdc_His_kin-like_C"/>
</dbReference>
<name>E0RU23_WINT6</name>
<dbReference type="InterPro" id="IPR003661">
    <property type="entry name" value="HisK_dim/P_dom"/>
</dbReference>
<dbReference type="SMART" id="SM00388">
    <property type="entry name" value="HisKA"/>
    <property type="match status" value="1"/>
</dbReference>
<reference evidence="7 8" key="2">
    <citation type="journal article" date="2010" name="J. Bacteriol.">
        <title>Genome sequence of the polysaccharide-degrading, thermophilic anaerobe Spirochaeta thermophila DSM 6192.</title>
        <authorList>
            <person name="Angelov A."/>
            <person name="Liebl S."/>
            <person name="Ballschmiter M."/>
            <person name="Bomeke M."/>
            <person name="Lehmann R."/>
            <person name="Liesegang H."/>
            <person name="Daniel R."/>
            <person name="Liebl W."/>
        </authorList>
    </citation>
    <scope>NUCLEOTIDE SEQUENCE [LARGE SCALE GENOMIC DNA]</scope>
    <source>
        <strain evidence="8">ATCC 49972 / DSM 6192 / RI 19.B1</strain>
    </source>
</reference>
<dbReference type="SMART" id="SM00387">
    <property type="entry name" value="HATPase_c"/>
    <property type="match status" value="1"/>
</dbReference>
<dbReference type="Proteomes" id="UP000001296">
    <property type="component" value="Chromosome"/>
</dbReference>
<evidence type="ECO:0000256" key="4">
    <source>
        <dbReference type="PROSITE-ProRule" id="PRU00169"/>
    </source>
</evidence>
<protein>
    <recommendedName>
        <fullName evidence="2">histidine kinase</fullName>
        <ecNumber evidence="2">2.7.13.3</ecNumber>
    </recommendedName>
</protein>
<dbReference type="Pfam" id="PF00512">
    <property type="entry name" value="HisKA"/>
    <property type="match status" value="1"/>
</dbReference>
<dbReference type="PRINTS" id="PR00344">
    <property type="entry name" value="BCTRLSENSOR"/>
</dbReference>
<dbReference type="Gene3D" id="3.40.50.2300">
    <property type="match status" value="1"/>
</dbReference>
<dbReference type="SUPFAM" id="SSF47384">
    <property type="entry name" value="Homodimeric domain of signal transducing histidine kinase"/>
    <property type="match status" value="1"/>
</dbReference>
<dbReference type="CDD" id="cd17574">
    <property type="entry name" value="REC_OmpR"/>
    <property type="match status" value="1"/>
</dbReference>
<dbReference type="InterPro" id="IPR036890">
    <property type="entry name" value="HATPase_C_sf"/>
</dbReference>
<dbReference type="AlphaFoldDB" id="E0RU23"/>
<evidence type="ECO:0000256" key="1">
    <source>
        <dbReference type="ARBA" id="ARBA00000085"/>
    </source>
</evidence>
<feature type="domain" description="Response regulatory" evidence="6">
    <location>
        <begin position="5"/>
        <end position="122"/>
    </location>
</feature>
<dbReference type="SUPFAM" id="SSF52172">
    <property type="entry name" value="CheY-like"/>
    <property type="match status" value="1"/>
</dbReference>
<dbReference type="InterPro" id="IPR003594">
    <property type="entry name" value="HATPase_dom"/>
</dbReference>
<reference key="1">
    <citation type="submission" date="2009-08" db="EMBL/GenBank/DDBJ databases">
        <title>The genome sequence of Spirochaeta thermophila DSM6192.</title>
        <authorList>
            <person name="Angelov A."/>
            <person name="Mientus M."/>
            <person name="Wittenberg S."/>
            <person name="Lehmann R."/>
            <person name="Liesegang H."/>
            <person name="Daniel R."/>
            <person name="Liebl W."/>
        </authorList>
    </citation>
    <scope>NUCLEOTIDE SEQUENCE</scope>
    <source>
        <strain>DSM 6192</strain>
    </source>
</reference>
<dbReference type="Pfam" id="PF00072">
    <property type="entry name" value="Response_reg"/>
    <property type="match status" value="1"/>
</dbReference>
<dbReference type="PANTHER" id="PTHR43547:SF2">
    <property type="entry name" value="HYBRID SIGNAL TRANSDUCTION HISTIDINE KINASE C"/>
    <property type="match status" value="1"/>
</dbReference>
<accession>E0RU23</accession>
<evidence type="ECO:0000313" key="7">
    <source>
        <dbReference type="EMBL" id="ADN01079.1"/>
    </source>
</evidence>
<evidence type="ECO:0000256" key="2">
    <source>
        <dbReference type="ARBA" id="ARBA00012438"/>
    </source>
</evidence>
<dbReference type="SUPFAM" id="SSF55874">
    <property type="entry name" value="ATPase domain of HSP90 chaperone/DNA topoisomerase II/histidine kinase"/>
    <property type="match status" value="1"/>
</dbReference>
<evidence type="ECO:0000259" key="5">
    <source>
        <dbReference type="PROSITE" id="PS50109"/>
    </source>
</evidence>
<dbReference type="InterPro" id="IPR011006">
    <property type="entry name" value="CheY-like_superfamily"/>
</dbReference>
<dbReference type="eggNOG" id="COG2205">
    <property type="taxonomic scope" value="Bacteria"/>
</dbReference>
<dbReference type="Pfam" id="PF02518">
    <property type="entry name" value="HATPase_c"/>
    <property type="match status" value="1"/>
</dbReference>
<dbReference type="RefSeq" id="WP_013312920.1">
    <property type="nucleotide sequence ID" value="NC_014484.1"/>
</dbReference>
<comment type="catalytic activity">
    <reaction evidence="1">
        <text>ATP + protein L-histidine = ADP + protein N-phospho-L-histidine.</text>
        <dbReference type="EC" id="2.7.13.3"/>
    </reaction>
</comment>
<dbReference type="PaxDb" id="665571-STHERM_c01030"/>
<dbReference type="InterPro" id="IPR036097">
    <property type="entry name" value="HisK_dim/P_sf"/>
</dbReference>
<dbReference type="EC" id="2.7.13.3" evidence="2"/>
<dbReference type="InterPro" id="IPR001789">
    <property type="entry name" value="Sig_transdc_resp-reg_receiver"/>
</dbReference>
<dbReference type="KEGG" id="sta:STHERM_c01030"/>
<feature type="modified residue" description="4-aspartylphosphate" evidence="4">
    <location>
        <position position="55"/>
    </location>
</feature>
<dbReference type="PROSITE" id="PS50109">
    <property type="entry name" value="HIS_KIN"/>
    <property type="match status" value="1"/>
</dbReference>
<dbReference type="PANTHER" id="PTHR43547">
    <property type="entry name" value="TWO-COMPONENT HISTIDINE KINASE"/>
    <property type="match status" value="1"/>
</dbReference>
<sequence>MSEGRILVVEDDILTLSFLVKLFERRGFEVEGVSSGGEAVRRVEELEAFDLVLLDIVMPGLSGVEVCELIRERYPMFRLPVLFLTALAQPSEVARALDAGGNDYIVKPPQEDELFARVRNLIRLKRAVEENEELQELLRLKERLFNLVAHDVKVPASSILQAAALLREGVPPGLRRYLSGIEDAARRILDLVKGFLGYVRVRRLVDLERGAPVDLSVLLLQVVQRWKDRARAKGVGVAYGFDRGRRWTVQGDPLLLEELMDNLVGNAVKYTYPDTLVRVMLEERDGRVRFAVADEGPGVKESDRERIFQEFVSLSKEGGMGLGLALVKEVARLHGARVGVEDAEGGGAVFWVEFEGTVERDREDGL</sequence>
<evidence type="ECO:0000259" key="6">
    <source>
        <dbReference type="PROSITE" id="PS50110"/>
    </source>
</evidence>